<gene>
    <name evidence="3" type="ORF">JK636_19290</name>
</gene>
<sequence>MKISCEITKDLIPLYHDEVCSNQSRIAVEEHLQECDDCKKYLDSIDSDFIQVNTVKLAEQSKSNVLKGIKKKLFRKNVMISAISVICAFAVLFGGLLFVFHYQLPISYEKGLVSVKMGDNGMLDVYFKGNDYYCSYEWTTTIEKDGIKQNVAYIYYTDSIWTKYFSKPKKDREYKYSINNNYWFNDGSSKDDIEVKREISAVYYLDYSDIPKLSKEDLIKNSSKAVLIWEK</sequence>
<proteinExistence type="predicted"/>
<organism evidence="3 4">
    <name type="scientific">Clostridium rhizosphaerae</name>
    <dbReference type="NCBI Taxonomy" id="2803861"/>
    <lineage>
        <taxon>Bacteria</taxon>
        <taxon>Bacillati</taxon>
        <taxon>Bacillota</taxon>
        <taxon>Clostridia</taxon>
        <taxon>Eubacteriales</taxon>
        <taxon>Clostridiaceae</taxon>
        <taxon>Clostridium</taxon>
    </lineage>
</organism>
<feature type="transmembrane region" description="Helical" evidence="1">
    <location>
        <begin position="78"/>
        <end position="100"/>
    </location>
</feature>
<comment type="caution">
    <text evidence="3">The sequence shown here is derived from an EMBL/GenBank/DDBJ whole genome shotgun (WGS) entry which is preliminary data.</text>
</comment>
<keyword evidence="1" id="KW-1133">Transmembrane helix</keyword>
<feature type="domain" description="Putative zinc-finger" evidence="2">
    <location>
        <begin position="5"/>
        <end position="38"/>
    </location>
</feature>
<dbReference type="EMBL" id="JAESWC010000018">
    <property type="protein sequence ID" value="MBL4937856.1"/>
    <property type="molecule type" value="Genomic_DNA"/>
</dbReference>
<keyword evidence="1" id="KW-0472">Membrane</keyword>
<protein>
    <submittedName>
        <fullName evidence="3">Zf-HC2 domain-containing protein</fullName>
    </submittedName>
</protein>
<dbReference type="RefSeq" id="WP_202750599.1">
    <property type="nucleotide sequence ID" value="NZ_JAESWC010000018.1"/>
</dbReference>
<dbReference type="InterPro" id="IPR027383">
    <property type="entry name" value="Znf_put"/>
</dbReference>
<name>A0ABS1TF35_9CLOT</name>
<keyword evidence="1" id="KW-0812">Transmembrane</keyword>
<evidence type="ECO:0000313" key="3">
    <source>
        <dbReference type="EMBL" id="MBL4937856.1"/>
    </source>
</evidence>
<dbReference type="Proteomes" id="UP000632377">
    <property type="component" value="Unassembled WGS sequence"/>
</dbReference>
<keyword evidence="4" id="KW-1185">Reference proteome</keyword>
<reference evidence="3 4" key="1">
    <citation type="submission" date="2021-01" db="EMBL/GenBank/DDBJ databases">
        <title>Genome public.</title>
        <authorList>
            <person name="Liu C."/>
            <person name="Sun Q."/>
        </authorList>
    </citation>
    <scope>NUCLEOTIDE SEQUENCE [LARGE SCALE GENOMIC DNA]</scope>
    <source>
        <strain evidence="3 4">YIM B02515</strain>
    </source>
</reference>
<accession>A0ABS1TF35</accession>
<evidence type="ECO:0000313" key="4">
    <source>
        <dbReference type="Proteomes" id="UP000632377"/>
    </source>
</evidence>
<dbReference type="Pfam" id="PF13490">
    <property type="entry name" value="zf-HC2"/>
    <property type="match status" value="1"/>
</dbReference>
<evidence type="ECO:0000256" key="1">
    <source>
        <dbReference type="SAM" id="Phobius"/>
    </source>
</evidence>
<evidence type="ECO:0000259" key="2">
    <source>
        <dbReference type="Pfam" id="PF13490"/>
    </source>
</evidence>